<dbReference type="InterPro" id="IPR002937">
    <property type="entry name" value="Amino_oxidase"/>
</dbReference>
<protein>
    <submittedName>
        <fullName evidence="2">FAD-dependent oxidoreductase</fullName>
    </submittedName>
</protein>
<dbReference type="Gene3D" id="3.50.50.60">
    <property type="entry name" value="FAD/NAD(P)-binding domain"/>
    <property type="match status" value="1"/>
</dbReference>
<evidence type="ECO:0000313" key="2">
    <source>
        <dbReference type="EMBL" id="MBE9212033.1"/>
    </source>
</evidence>
<dbReference type="Pfam" id="PF01593">
    <property type="entry name" value="Amino_oxidase"/>
    <property type="match status" value="1"/>
</dbReference>
<organism evidence="2 3">
    <name type="scientific">Plectonema cf. radiosum LEGE 06105</name>
    <dbReference type="NCBI Taxonomy" id="945769"/>
    <lineage>
        <taxon>Bacteria</taxon>
        <taxon>Bacillati</taxon>
        <taxon>Cyanobacteriota</taxon>
        <taxon>Cyanophyceae</taxon>
        <taxon>Oscillatoriophycideae</taxon>
        <taxon>Oscillatoriales</taxon>
        <taxon>Microcoleaceae</taxon>
        <taxon>Plectonema</taxon>
    </lineage>
</organism>
<proteinExistence type="predicted"/>
<dbReference type="EMBL" id="JADEWL010000009">
    <property type="protein sequence ID" value="MBE9212033.1"/>
    <property type="molecule type" value="Genomic_DNA"/>
</dbReference>
<dbReference type="PANTHER" id="PTHR10742:SF342">
    <property type="entry name" value="AMINE OXIDASE"/>
    <property type="match status" value="1"/>
</dbReference>
<evidence type="ECO:0000259" key="1">
    <source>
        <dbReference type="Pfam" id="PF01593"/>
    </source>
</evidence>
<dbReference type="RefSeq" id="WP_228059477.1">
    <property type="nucleotide sequence ID" value="NZ_JADEWL010000009.1"/>
</dbReference>
<dbReference type="PRINTS" id="PR00419">
    <property type="entry name" value="ADXRDTASE"/>
</dbReference>
<dbReference type="Gene3D" id="1.10.10.1620">
    <property type="match status" value="1"/>
</dbReference>
<dbReference type="SUPFAM" id="SSF54373">
    <property type="entry name" value="FAD-linked reductases, C-terminal domain"/>
    <property type="match status" value="1"/>
</dbReference>
<evidence type="ECO:0000313" key="3">
    <source>
        <dbReference type="Proteomes" id="UP000620559"/>
    </source>
</evidence>
<dbReference type="Gene3D" id="1.10.405.10">
    <property type="entry name" value="Guanine Nucleotide Dissociation Inhibitor, domain 1"/>
    <property type="match status" value="1"/>
</dbReference>
<dbReference type="Proteomes" id="UP000620559">
    <property type="component" value="Unassembled WGS sequence"/>
</dbReference>
<dbReference type="InterPro" id="IPR050281">
    <property type="entry name" value="Flavin_monoamine_oxidase"/>
</dbReference>
<gene>
    <name evidence="2" type="ORF">IQ247_04790</name>
</gene>
<name>A0A8J7F9H5_9CYAN</name>
<dbReference type="AlphaFoldDB" id="A0A8J7F9H5"/>
<accession>A0A8J7F9H5</accession>
<comment type="caution">
    <text evidence="2">The sequence shown here is derived from an EMBL/GenBank/DDBJ whole genome shotgun (WGS) entry which is preliminary data.</text>
</comment>
<feature type="domain" description="Amine oxidase" evidence="1">
    <location>
        <begin position="87"/>
        <end position="577"/>
    </location>
</feature>
<sequence length="591" mass="66791">MVNNSSSQLTTEDFAQYQKHALIMANVIPERSHFNTQTKFRTVTEEAPEESVPLRTLYNGIIKDGLNSLSSTKPEPARVIVIGAGTSGLSAAYELNRAGMHVTVLEASQRVGGRVKTFREPFAPGLHAEGGAMRIPSNHFLVHAYLEHFGMADQLEPFEQQNKIIYLSGYGSSLTYNDFNELLKNQDTKLLSLFPNLKENEKGKTIDELWNKAVQVVYNEFYKIYIPNPNDPDHIKSIGLAYEHVTKLYDKYTLRTFLEEVAGWSQDCISLYDLGSAHVVFGNGFIESWKDSFLSSNQQGESAGMQQLKNGMDSIALAFINAQSKYSLQNKIRYGSRVIEVRKHETPEPGKGVEVKYELVGGMQTSEFADYIVFAIPYTALRLIKIEPVFDIEKMRAIRELRYVEVTKILLQFKKRWWEKYLAHLEQEGKYGGGGMVTDLPIRYLIFPVKDAAQFQDGQQRGVVMASYTFEQDATELGSMQPQHRLRLAIENMAQIFGKEHIYSNIETGASQIWPADEMAGGSAFAYFSPEQKSQLYKSIIQPSWNGIAHFAGEHASYTHGWIQGAFEAGIRSAYEIYQLQLDKSTAIKYS</sequence>
<reference evidence="2" key="1">
    <citation type="submission" date="2020-10" db="EMBL/GenBank/DDBJ databases">
        <authorList>
            <person name="Castelo-Branco R."/>
            <person name="Eusebio N."/>
            <person name="Adriana R."/>
            <person name="Vieira A."/>
            <person name="Brugerolle De Fraissinette N."/>
            <person name="Rezende De Castro R."/>
            <person name="Schneider M.P."/>
            <person name="Vasconcelos V."/>
            <person name="Leao P.N."/>
        </authorList>
    </citation>
    <scope>NUCLEOTIDE SEQUENCE</scope>
    <source>
        <strain evidence="2">LEGE 06105</strain>
    </source>
</reference>
<dbReference type="InterPro" id="IPR036188">
    <property type="entry name" value="FAD/NAD-bd_sf"/>
</dbReference>
<keyword evidence="3" id="KW-1185">Reference proteome</keyword>
<dbReference type="Gene3D" id="3.90.660.10">
    <property type="match status" value="1"/>
</dbReference>
<dbReference type="GO" id="GO:0009063">
    <property type="term" value="P:amino acid catabolic process"/>
    <property type="evidence" value="ECO:0007669"/>
    <property type="project" value="TreeGrafter"/>
</dbReference>
<dbReference type="GO" id="GO:0001716">
    <property type="term" value="F:L-amino-acid oxidase activity"/>
    <property type="evidence" value="ECO:0007669"/>
    <property type="project" value="TreeGrafter"/>
</dbReference>
<dbReference type="SUPFAM" id="SSF51905">
    <property type="entry name" value="FAD/NAD(P)-binding domain"/>
    <property type="match status" value="1"/>
</dbReference>
<dbReference type="PANTHER" id="PTHR10742">
    <property type="entry name" value="FLAVIN MONOAMINE OXIDASE"/>
    <property type="match status" value="1"/>
</dbReference>